<organism evidence="1 2">
    <name type="scientific">Deinococcus xianganensis</name>
    <dbReference type="NCBI Taxonomy" id="1507289"/>
    <lineage>
        <taxon>Bacteria</taxon>
        <taxon>Thermotogati</taxon>
        <taxon>Deinococcota</taxon>
        <taxon>Deinococci</taxon>
        <taxon>Deinococcales</taxon>
        <taxon>Deinococcaceae</taxon>
        <taxon>Deinococcus</taxon>
    </lineage>
</organism>
<name>A0A6I4YJ37_9DEIO</name>
<evidence type="ECO:0000313" key="1">
    <source>
        <dbReference type="EMBL" id="MXV19981.1"/>
    </source>
</evidence>
<dbReference type="EMBL" id="WVHK01000032">
    <property type="protein sequence ID" value="MXV19981.1"/>
    <property type="molecule type" value="Genomic_DNA"/>
</dbReference>
<accession>A0A6I4YJ37</accession>
<gene>
    <name evidence="1" type="ORF">GLX28_10055</name>
</gene>
<evidence type="ECO:0000313" key="2">
    <source>
        <dbReference type="Proteomes" id="UP000430519"/>
    </source>
</evidence>
<keyword evidence="2" id="KW-1185">Reference proteome</keyword>
<dbReference type="Proteomes" id="UP000430519">
    <property type="component" value="Unassembled WGS sequence"/>
</dbReference>
<dbReference type="RefSeq" id="WP_160979097.1">
    <property type="nucleotide sequence ID" value="NZ_WVHK01000032.1"/>
</dbReference>
<sequence>MRPKISRLKTWEKFQSSVLDVVEEALSEIAKSPPITKTANEDELNMILHRALLDAYRKFSTLNKYTFETGHFKEANNQPDQGDEYRDKRLHKRPDFQWSMLDHHAADPKFFERRVILECKRIGKTKKGRIFSKLYVENGILRFITKEHGYAQNEALALMVGYLQSSNGNKMITEVNGFLRTDHGLTEIALDNPAWNVRGVTRMSHQLTRSFGTSPIVLRHLWVDIR</sequence>
<protein>
    <submittedName>
        <fullName evidence="1">Uncharacterized protein</fullName>
    </submittedName>
</protein>
<proteinExistence type="predicted"/>
<reference evidence="1 2" key="1">
    <citation type="submission" date="2019-11" db="EMBL/GenBank/DDBJ databases">
        <title>Genome sequence of Deinococcus xianganensis Y35, AI-2 producing algicidal bacterium, isolated from lake water.</title>
        <authorList>
            <person name="Li Y."/>
        </authorList>
    </citation>
    <scope>NUCLEOTIDE SEQUENCE [LARGE SCALE GENOMIC DNA]</scope>
    <source>
        <strain evidence="1 2">Y35</strain>
    </source>
</reference>
<comment type="caution">
    <text evidence="1">The sequence shown here is derived from an EMBL/GenBank/DDBJ whole genome shotgun (WGS) entry which is preliminary data.</text>
</comment>
<dbReference type="AlphaFoldDB" id="A0A6I4YJ37"/>